<comment type="caution">
    <text evidence="1">The sequence shown here is derived from an EMBL/GenBank/DDBJ whole genome shotgun (WGS) entry which is preliminary data.</text>
</comment>
<organism evidence="1 2">
    <name type="scientific">Cytobacillus depressus</name>
    <dbReference type="NCBI Taxonomy" id="1602942"/>
    <lineage>
        <taxon>Bacteria</taxon>
        <taxon>Bacillati</taxon>
        <taxon>Bacillota</taxon>
        <taxon>Bacilli</taxon>
        <taxon>Bacillales</taxon>
        <taxon>Bacillaceae</taxon>
        <taxon>Cytobacillus</taxon>
    </lineage>
</organism>
<protein>
    <submittedName>
        <fullName evidence="1">Uncharacterized protein</fullName>
    </submittedName>
</protein>
<gene>
    <name evidence="1" type="ORF">F7731_23870</name>
</gene>
<dbReference type="AlphaFoldDB" id="A0A6L3V0L9"/>
<name>A0A6L3V0L9_9BACI</name>
<keyword evidence="2" id="KW-1185">Reference proteome</keyword>
<dbReference type="InterPro" id="IPR058968">
    <property type="entry name" value="YoqH-like"/>
</dbReference>
<evidence type="ECO:0000313" key="1">
    <source>
        <dbReference type="EMBL" id="KAB2328991.1"/>
    </source>
</evidence>
<dbReference type="OrthoDB" id="2439167at2"/>
<dbReference type="EMBL" id="WBOS01000022">
    <property type="protein sequence ID" value="KAB2328991.1"/>
    <property type="molecule type" value="Genomic_DNA"/>
</dbReference>
<dbReference type="RefSeq" id="WP_151537289.1">
    <property type="nucleotide sequence ID" value="NZ_WBOS01000022.1"/>
</dbReference>
<dbReference type="Pfam" id="PF26349">
    <property type="entry name" value="YoqH"/>
    <property type="match status" value="1"/>
</dbReference>
<evidence type="ECO:0000313" key="2">
    <source>
        <dbReference type="Proteomes" id="UP000481030"/>
    </source>
</evidence>
<proteinExistence type="predicted"/>
<sequence length="145" mass="16356">MKKIILSLIIVLATSTSIIHSEQLPACTVILEPKVDIQKNAKGVAIIYNIERKFNDHRTSLGIQALHMPEPSVFGNYDSYQVLAYIPNEVSWIFSLTRYADNNWVGNWDEISPIMRPTQIKVRPINLKTNNFGPSVLEGKVSCSK</sequence>
<dbReference type="Proteomes" id="UP000481030">
    <property type="component" value="Unassembled WGS sequence"/>
</dbReference>
<accession>A0A6L3V0L9</accession>
<reference evidence="1 2" key="1">
    <citation type="journal article" date="2016" name="Antonie Van Leeuwenhoek">
        <title>Bacillus depressus sp. nov., isolated from soil of a sunflower field.</title>
        <authorList>
            <person name="Wei X."/>
            <person name="Xin D."/>
            <person name="Xin Y."/>
            <person name="Zhang H."/>
            <person name="Wang T."/>
            <person name="Zhang J."/>
        </authorList>
    </citation>
    <scope>NUCLEOTIDE SEQUENCE [LARGE SCALE GENOMIC DNA]</scope>
    <source>
        <strain evidence="1 2">BZ1</strain>
    </source>
</reference>